<dbReference type="Proteomes" id="UP000588806">
    <property type="component" value="Unassembled WGS sequence"/>
</dbReference>
<reference evidence="1 2" key="2">
    <citation type="submission" date="2020-06" db="EMBL/GenBank/DDBJ databases">
        <title>Halomonas songnenensis sp. nov., a moderately halophilic bacterium isolated from saline and alkaline soils.</title>
        <authorList>
            <person name="Jiang J."/>
            <person name="Pan Y."/>
        </authorList>
    </citation>
    <scope>NUCLEOTIDE SEQUENCE [LARGE SCALE GENOMIC DNA]</scope>
    <source>
        <strain evidence="1 2">TBZ9</strain>
    </source>
</reference>
<reference evidence="1 2" key="1">
    <citation type="submission" date="2020-05" db="EMBL/GenBank/DDBJ databases">
        <authorList>
            <person name="Ruan W."/>
            <person name="Jeon C.O."/>
            <person name="Chun B.H."/>
        </authorList>
    </citation>
    <scope>NUCLEOTIDE SEQUENCE [LARGE SCALE GENOMIC DNA]</scope>
    <source>
        <strain evidence="1 2">TBZ9</strain>
    </source>
</reference>
<dbReference type="Gene3D" id="1.20.1260.10">
    <property type="match status" value="1"/>
</dbReference>
<dbReference type="InterPro" id="IPR012347">
    <property type="entry name" value="Ferritin-like"/>
</dbReference>
<dbReference type="EMBL" id="JABFHI010000004">
    <property type="protein sequence ID" value="NOG32206.1"/>
    <property type="molecule type" value="Genomic_DNA"/>
</dbReference>
<evidence type="ECO:0000313" key="1">
    <source>
        <dbReference type="EMBL" id="NOG32206.1"/>
    </source>
</evidence>
<dbReference type="AlphaFoldDB" id="A0A7Y3XBE6"/>
<protein>
    <submittedName>
        <fullName evidence="1">2-hydroxyacyl-CoA dehydratase</fullName>
    </submittedName>
</protein>
<gene>
    <name evidence="1" type="ORF">HLB35_11355</name>
</gene>
<keyword evidence="2" id="KW-1185">Reference proteome</keyword>
<comment type="caution">
    <text evidence="1">The sequence shown here is derived from an EMBL/GenBank/DDBJ whole genome shotgun (WGS) entry which is preliminary data.</text>
</comment>
<sequence length="155" mass="17589">MRYNQVKDLVVWAADFHQRMAQQFEEAARKSDSERASMVLDYLAGREKRMGKGLESVFDDGSDHTDVLETWFDDPTDFPQPPVLVQMAEQAVAHDDIDAAMKTALSANNTLKAMYEYRAEKSVIEPEQAFFGSLAEGHESEARQIVTHLEEFSDL</sequence>
<proteinExistence type="predicted"/>
<accession>A0A7Y3XBE6</accession>
<name>A0A7Y3XBE6_9GAMM</name>
<organism evidence="1 2">
    <name type="scientific">Vreelandella azerica</name>
    <dbReference type="NCBI Taxonomy" id="2732867"/>
    <lineage>
        <taxon>Bacteria</taxon>
        <taxon>Pseudomonadati</taxon>
        <taxon>Pseudomonadota</taxon>
        <taxon>Gammaproteobacteria</taxon>
        <taxon>Oceanospirillales</taxon>
        <taxon>Halomonadaceae</taxon>
        <taxon>Vreelandella</taxon>
    </lineage>
</organism>
<dbReference type="RefSeq" id="WP_171702662.1">
    <property type="nucleotide sequence ID" value="NZ_JABFHI010000004.1"/>
</dbReference>
<evidence type="ECO:0000313" key="2">
    <source>
        <dbReference type="Proteomes" id="UP000588806"/>
    </source>
</evidence>